<dbReference type="PROSITE" id="PS50305">
    <property type="entry name" value="SIRTUIN"/>
    <property type="match status" value="1"/>
</dbReference>
<dbReference type="InterPro" id="IPR026590">
    <property type="entry name" value="Ssirtuin_cat_dom"/>
</dbReference>
<evidence type="ECO:0000256" key="3">
    <source>
        <dbReference type="PROSITE-ProRule" id="PRU00236"/>
    </source>
</evidence>
<dbReference type="PANTHER" id="PTHR11085:SF10">
    <property type="entry name" value="NAD-DEPENDENT PROTEIN DEACYLASE SIRTUIN-5, MITOCHONDRIAL-RELATED"/>
    <property type="match status" value="1"/>
</dbReference>
<accession>C1MHV1</accession>
<evidence type="ECO:0000313" key="5">
    <source>
        <dbReference type="EMBL" id="EEH60271.1"/>
    </source>
</evidence>
<dbReference type="GO" id="GO:0070403">
    <property type="term" value="F:NAD+ binding"/>
    <property type="evidence" value="ECO:0007669"/>
    <property type="project" value="InterPro"/>
</dbReference>
<dbReference type="GeneID" id="9681123"/>
<feature type="domain" description="Deacetylase sirtuin-type" evidence="4">
    <location>
        <begin position="101"/>
        <end position="390"/>
    </location>
</feature>
<dbReference type="Gene3D" id="3.30.1600.10">
    <property type="entry name" value="SIR2/SIRT2 'Small Domain"/>
    <property type="match status" value="1"/>
</dbReference>
<name>C1MHV1_MICPC</name>
<dbReference type="InterPro" id="IPR050134">
    <property type="entry name" value="NAD-dep_sirtuin_deacylases"/>
</dbReference>
<feature type="active site" description="Proton acceptor" evidence="3">
    <location>
        <position position="224"/>
    </location>
</feature>
<dbReference type="Proteomes" id="UP000001876">
    <property type="component" value="Unassembled WGS sequence"/>
</dbReference>
<evidence type="ECO:0000259" key="4">
    <source>
        <dbReference type="PROSITE" id="PS50305"/>
    </source>
</evidence>
<dbReference type="GO" id="GO:0046872">
    <property type="term" value="F:metal ion binding"/>
    <property type="evidence" value="ECO:0007669"/>
    <property type="project" value="UniProtKB-KW"/>
</dbReference>
<dbReference type="KEGG" id="mpp:MICPUCDRAFT_50331"/>
<feature type="binding site" evidence="3">
    <location>
        <position position="294"/>
    </location>
    <ligand>
        <name>Zn(2+)</name>
        <dbReference type="ChEBI" id="CHEBI:29105"/>
    </ligand>
</feature>
<reference evidence="5 6" key="1">
    <citation type="journal article" date="2009" name="Science">
        <title>Green evolution and dynamic adaptations revealed by genomes of the marine picoeukaryotes Micromonas.</title>
        <authorList>
            <person name="Worden A.Z."/>
            <person name="Lee J.H."/>
            <person name="Mock T."/>
            <person name="Rouze P."/>
            <person name="Simmons M.P."/>
            <person name="Aerts A.L."/>
            <person name="Allen A.E."/>
            <person name="Cuvelier M.L."/>
            <person name="Derelle E."/>
            <person name="Everett M.V."/>
            <person name="Foulon E."/>
            <person name="Grimwood J."/>
            <person name="Gundlach H."/>
            <person name="Henrissat B."/>
            <person name="Napoli C."/>
            <person name="McDonald S.M."/>
            <person name="Parker M.S."/>
            <person name="Rombauts S."/>
            <person name="Salamov A."/>
            <person name="Von Dassow P."/>
            <person name="Badger J.H."/>
            <person name="Coutinho P.M."/>
            <person name="Demir E."/>
            <person name="Dubchak I."/>
            <person name="Gentemann C."/>
            <person name="Eikrem W."/>
            <person name="Gready J.E."/>
            <person name="John U."/>
            <person name="Lanier W."/>
            <person name="Lindquist E.A."/>
            <person name="Lucas S."/>
            <person name="Mayer K.F."/>
            <person name="Moreau H."/>
            <person name="Not F."/>
            <person name="Otillar R."/>
            <person name="Panaud O."/>
            <person name="Pangilinan J."/>
            <person name="Paulsen I."/>
            <person name="Piegu B."/>
            <person name="Poliakov A."/>
            <person name="Robbens S."/>
            <person name="Schmutz J."/>
            <person name="Toulza E."/>
            <person name="Wyss T."/>
            <person name="Zelensky A."/>
            <person name="Zhou K."/>
            <person name="Armbrust E.V."/>
            <person name="Bhattacharya D."/>
            <person name="Goodenough U.W."/>
            <person name="Van de Peer Y."/>
            <person name="Grigoriev I.V."/>
        </authorList>
    </citation>
    <scope>NUCLEOTIDE SEQUENCE [LARGE SCALE GENOMIC DNA]</scope>
    <source>
        <strain evidence="5 6">CCMP1545</strain>
    </source>
</reference>
<proteinExistence type="predicted"/>
<evidence type="ECO:0000313" key="6">
    <source>
        <dbReference type="Proteomes" id="UP000001876"/>
    </source>
</evidence>
<dbReference type="STRING" id="564608.C1MHV1"/>
<keyword evidence="3" id="KW-0479">Metal-binding</keyword>
<dbReference type="OrthoDB" id="424302at2759"/>
<evidence type="ECO:0000256" key="2">
    <source>
        <dbReference type="ARBA" id="ARBA00023027"/>
    </source>
</evidence>
<gene>
    <name evidence="5" type="ORF">MICPUCDRAFT_50331</name>
</gene>
<dbReference type="SUPFAM" id="SSF52467">
    <property type="entry name" value="DHS-like NAD/FAD-binding domain"/>
    <property type="match status" value="1"/>
</dbReference>
<feature type="binding site" evidence="3">
    <location>
        <position position="232"/>
    </location>
    <ligand>
        <name>Zn(2+)</name>
        <dbReference type="ChEBI" id="CHEBI:29105"/>
    </ligand>
</feature>
<dbReference type="GO" id="GO:0017136">
    <property type="term" value="F:histone deacetylase activity, NAD-dependent"/>
    <property type="evidence" value="ECO:0007669"/>
    <property type="project" value="TreeGrafter"/>
</dbReference>
<dbReference type="AlphaFoldDB" id="C1MHV1"/>
<dbReference type="OMA" id="RRHYWAR"/>
<dbReference type="RefSeq" id="XP_003055019.1">
    <property type="nucleotide sequence ID" value="XM_003054973.1"/>
</dbReference>
<dbReference type="EMBL" id="GG663735">
    <property type="protein sequence ID" value="EEH60271.1"/>
    <property type="molecule type" value="Genomic_DNA"/>
</dbReference>
<keyword evidence="2" id="KW-0520">NAD</keyword>
<feature type="binding site" evidence="3">
    <location>
        <position position="235"/>
    </location>
    <ligand>
        <name>Zn(2+)</name>
        <dbReference type="ChEBI" id="CHEBI:29105"/>
    </ligand>
</feature>
<dbReference type="Pfam" id="PF02146">
    <property type="entry name" value="SIR2"/>
    <property type="match status" value="1"/>
</dbReference>
<sequence length="395" mass="43060">MAHLCPRYPQRAMFLAAARGRARVRRMSAARAALAVPEPHRGGATTRSEDARRENVDVATASNNVVPFRRKLPETVPDAPPASAEEVNIAAPAISPRERSIEPSLPSVRALASFITAAERLLVITGAGCSTESAIPDYRSPKGAYSTGFKPMTHQDFLRADGNRKRYWARSFVGWKKFAEGTSPNRAHVALAALQREGHVWRLITQNVDRLHHAAGSEDALELHGTTHEVICLNCDDVTPRTRMQRRLIELNPTFLGSTLRDAEDVVKRQNPDGDVELDGGVEKTFKLPTCLKCGTGTLKPKVVFFGDCVPAKDASVAKAWSERADAVLVVGSSVSTFSAYKLVKEAVTRGAPVAILTNGDTRVDDVADLKVRAVAGETLSRILDVVRREETYGY</sequence>
<protein>
    <submittedName>
        <fullName evidence="5">Histone deacetylase</fullName>
    </submittedName>
</protein>
<dbReference type="InterPro" id="IPR029035">
    <property type="entry name" value="DHS-like_NAD/FAD-binding_dom"/>
</dbReference>
<evidence type="ECO:0000256" key="1">
    <source>
        <dbReference type="ARBA" id="ARBA00022679"/>
    </source>
</evidence>
<dbReference type="Gene3D" id="3.40.50.1220">
    <property type="entry name" value="TPP-binding domain"/>
    <property type="match status" value="1"/>
</dbReference>
<keyword evidence="1" id="KW-0808">Transferase</keyword>
<dbReference type="InterPro" id="IPR003000">
    <property type="entry name" value="Sirtuin"/>
</dbReference>
<keyword evidence="3" id="KW-0862">Zinc</keyword>
<dbReference type="InterPro" id="IPR026591">
    <property type="entry name" value="Sirtuin_cat_small_dom_sf"/>
</dbReference>
<organism evidence="6">
    <name type="scientific">Micromonas pusilla (strain CCMP1545)</name>
    <name type="common">Picoplanktonic green alga</name>
    <dbReference type="NCBI Taxonomy" id="564608"/>
    <lineage>
        <taxon>Eukaryota</taxon>
        <taxon>Viridiplantae</taxon>
        <taxon>Chlorophyta</taxon>
        <taxon>Mamiellophyceae</taxon>
        <taxon>Mamiellales</taxon>
        <taxon>Mamiellaceae</taxon>
        <taxon>Micromonas</taxon>
    </lineage>
</organism>
<dbReference type="PANTHER" id="PTHR11085">
    <property type="entry name" value="NAD-DEPENDENT PROTEIN DEACYLASE SIRTUIN-5, MITOCHONDRIAL-RELATED"/>
    <property type="match status" value="1"/>
</dbReference>
<dbReference type="eggNOG" id="KOG2683">
    <property type="taxonomic scope" value="Eukaryota"/>
</dbReference>
<keyword evidence="6" id="KW-1185">Reference proteome</keyword>
<feature type="binding site" evidence="3">
    <location>
        <position position="291"/>
    </location>
    <ligand>
        <name>Zn(2+)</name>
        <dbReference type="ChEBI" id="CHEBI:29105"/>
    </ligand>
</feature>